<geneLocation type="plasmid" evidence="1 2">
    <name>pRK1-3</name>
</geneLocation>
<protein>
    <submittedName>
        <fullName evidence="1">Uncharacterized protein</fullName>
    </submittedName>
</protein>
<keyword evidence="1" id="KW-0614">Plasmid</keyword>
<dbReference type="GeneID" id="98407068"/>
<gene>
    <name evidence="1" type="ORF">F7R26_039545</name>
</gene>
<dbReference type="Proteomes" id="UP000397656">
    <property type="component" value="Plasmid pRK1-3"/>
</dbReference>
<dbReference type="RefSeq" id="WP_150986908.1">
    <property type="nucleotide sequence ID" value="NZ_CP062807.1"/>
</dbReference>
<dbReference type="EMBL" id="CP062807">
    <property type="protein sequence ID" value="QOT82208.1"/>
    <property type="molecule type" value="Genomic_DNA"/>
</dbReference>
<reference evidence="1 2" key="1">
    <citation type="submission" date="2020-10" db="EMBL/GenBank/DDBJ databases">
        <title>Complete genome sequence of Cupriavidus basilensis CCUG 49340T.</title>
        <authorList>
            <person name="Salva-Serra F."/>
            <person name="Donoso R.A."/>
            <person name="Cho K.H."/>
            <person name="Yoo J.A."/>
            <person name="Lee K."/>
            <person name="Yoon S.-H."/>
            <person name="Perez-Pantoja D."/>
            <person name="Moore E.R.B."/>
        </authorList>
    </citation>
    <scope>NUCLEOTIDE SEQUENCE [LARGE SCALE GENOMIC DNA]</scope>
    <source>
        <strain evidence="2">CCUG 49340</strain>
        <plasmid evidence="1 2">pRK1-3</plasmid>
    </source>
</reference>
<evidence type="ECO:0000313" key="1">
    <source>
        <dbReference type="EMBL" id="QOT82208.1"/>
    </source>
</evidence>
<dbReference type="AlphaFoldDB" id="A0A643FVP9"/>
<evidence type="ECO:0000313" key="2">
    <source>
        <dbReference type="Proteomes" id="UP000397656"/>
    </source>
</evidence>
<sequence>MDGFQKEVRMYPRTPDEVAREAEAARARESGLLYAGAEGLDTLKAHMRTLYRERKEGTGEGYGHEFFRGMLHGLALADAMDAQVSVGIHDFIKVWGYITD</sequence>
<name>A0A643FVP9_9BURK</name>
<accession>A0A643FVP9</accession>
<organism evidence="1 2">
    <name type="scientific">Cupriavidus basilensis</name>
    <dbReference type="NCBI Taxonomy" id="68895"/>
    <lineage>
        <taxon>Bacteria</taxon>
        <taxon>Pseudomonadati</taxon>
        <taxon>Pseudomonadota</taxon>
        <taxon>Betaproteobacteria</taxon>
        <taxon>Burkholderiales</taxon>
        <taxon>Burkholderiaceae</taxon>
        <taxon>Cupriavidus</taxon>
    </lineage>
</organism>
<proteinExistence type="predicted"/>